<dbReference type="InterPro" id="IPR000719">
    <property type="entry name" value="Prot_kinase_dom"/>
</dbReference>
<dbReference type="CDD" id="cd07834">
    <property type="entry name" value="STKc_MAPK"/>
    <property type="match status" value="1"/>
</dbReference>
<organism evidence="15 16">
    <name type="scientific">Trapa natans</name>
    <name type="common">Water chestnut</name>
    <dbReference type="NCBI Taxonomy" id="22666"/>
    <lineage>
        <taxon>Eukaryota</taxon>
        <taxon>Viridiplantae</taxon>
        <taxon>Streptophyta</taxon>
        <taxon>Embryophyta</taxon>
        <taxon>Tracheophyta</taxon>
        <taxon>Spermatophyta</taxon>
        <taxon>Magnoliopsida</taxon>
        <taxon>eudicotyledons</taxon>
        <taxon>Gunneridae</taxon>
        <taxon>Pentapetalae</taxon>
        <taxon>rosids</taxon>
        <taxon>malvids</taxon>
        <taxon>Myrtales</taxon>
        <taxon>Lythraceae</taxon>
        <taxon>Trapa</taxon>
    </lineage>
</organism>
<evidence type="ECO:0000256" key="2">
    <source>
        <dbReference type="ARBA" id="ARBA00012411"/>
    </source>
</evidence>
<evidence type="ECO:0000256" key="4">
    <source>
        <dbReference type="ARBA" id="ARBA00022553"/>
    </source>
</evidence>
<sequence>MSFLMCLNIISKLDQVNQRYKVQVYFIRDAAANNLKRLAEEFGPDWAMGHIIPQILEMSKHPHYLYQMTILHAISLIAPVMGSEIVCSKLLPLVINSSKDRVPNIKFNAAKVMQSLIPIFDQSASSLYLSLRLLRSLCKMQRNKTHKMSGMAKNKFKCHKKRKDTYLTVILLLPQPASPLSAEATGQPITAKCQQIPSVEPLDGIKRRGKKYYSVWRSVFEIDRDHVPVKPLGTGPYGMVCPAVNERTGEKITIKKIFDGGDDPPATQHENLIDMRDVMAPSLKTKFNDVYLMYELMDTDLTHIIQSKQPLSGDRISWFVCQILSGLHTADFMIKYVVTRQYRAQELLLNGRQSYGPPVDVWSIGCIFAVYLYPSMALQILSVEPLDGIKRRGKKCYSVCGSFFEIDRDYIPTNLIGMGSYGIVCSAVNERTGAKIAIKKIFDVFENPTTARRALREMMILRQLKHENLIELRDVMAPSLKTKFNDVYLVYELMDTNLTHIVRSKQPLTGDHIRWFVCQILSGLHCLHTADVLHRDLKPDNILVNADCTLKICDFGLSRTEAAGSDEFMTKYVVTRPYRAPELLLIGNQSYGPPVDVWSVGCIFAEILGRKSTPFFNGGTNSMNQLRVIIDMLGTPKEDDMGFIHDLRSIRHIKSLPHSDGKQLSALFPYADPLGLDLLGKMLVFDPSKRITAAEALQHPYVWDMYNSARADRPSTFQVRLDELENCTGEKAMRKMMLDEVLYYHPKDSTRNTRQRVCN</sequence>
<keyword evidence="5 13" id="KW-0808">Transferase</keyword>
<proteinExistence type="inferred from homology"/>
<dbReference type="FunFam" id="1.10.510.10:FF:000439">
    <property type="entry name" value="Mitogen-activated protein kinase"/>
    <property type="match status" value="1"/>
</dbReference>
<name>A0AAN7LKR4_TRANT</name>
<feature type="repeat" description="HEAT" evidence="11">
    <location>
        <begin position="90"/>
        <end position="126"/>
    </location>
</feature>
<dbReference type="Pfam" id="PF00069">
    <property type="entry name" value="Pkinase"/>
    <property type="match status" value="1"/>
</dbReference>
<keyword evidence="4" id="KW-0597">Phosphoprotein</keyword>
<dbReference type="PROSITE" id="PS50011">
    <property type="entry name" value="PROTEIN_KINASE_DOM"/>
    <property type="match status" value="1"/>
</dbReference>
<keyword evidence="3 13" id="KW-0723">Serine/threonine-protein kinase</keyword>
<dbReference type="PROSITE" id="PS00108">
    <property type="entry name" value="PROTEIN_KINASE_ST"/>
    <property type="match status" value="1"/>
</dbReference>
<keyword evidence="16" id="KW-1185">Reference proteome</keyword>
<dbReference type="InterPro" id="IPR050117">
    <property type="entry name" value="MAPK"/>
</dbReference>
<dbReference type="InterPro" id="IPR003527">
    <property type="entry name" value="MAP_kinase_CS"/>
</dbReference>
<feature type="binding site" evidence="12">
    <location>
        <position position="440"/>
    </location>
    <ligand>
        <name>ATP</name>
        <dbReference type="ChEBI" id="CHEBI:30616"/>
    </ligand>
</feature>
<dbReference type="PROSITE" id="PS50077">
    <property type="entry name" value="HEAT_REPEAT"/>
    <property type="match status" value="1"/>
</dbReference>
<evidence type="ECO:0000256" key="13">
    <source>
        <dbReference type="RuleBase" id="RU361165"/>
    </source>
</evidence>
<evidence type="ECO:0000256" key="3">
    <source>
        <dbReference type="ARBA" id="ARBA00022527"/>
    </source>
</evidence>
<keyword evidence="6 12" id="KW-0547">Nucleotide-binding</keyword>
<dbReference type="Gene3D" id="1.25.10.10">
    <property type="entry name" value="Leucine-rich Repeat Variant"/>
    <property type="match status" value="1"/>
</dbReference>
<dbReference type="PROSITE" id="PS00107">
    <property type="entry name" value="PROTEIN_KINASE_ATP"/>
    <property type="match status" value="1"/>
</dbReference>
<dbReference type="InterPro" id="IPR021133">
    <property type="entry name" value="HEAT_type_2"/>
</dbReference>
<evidence type="ECO:0000313" key="16">
    <source>
        <dbReference type="Proteomes" id="UP001346149"/>
    </source>
</evidence>
<dbReference type="EMBL" id="JAXQNO010000010">
    <property type="protein sequence ID" value="KAK4790258.1"/>
    <property type="molecule type" value="Genomic_DNA"/>
</dbReference>
<evidence type="ECO:0000256" key="6">
    <source>
        <dbReference type="ARBA" id="ARBA00022741"/>
    </source>
</evidence>
<dbReference type="Proteomes" id="UP001346149">
    <property type="component" value="Unassembled WGS sequence"/>
</dbReference>
<evidence type="ECO:0000256" key="1">
    <source>
        <dbReference type="ARBA" id="ARBA00008832"/>
    </source>
</evidence>
<dbReference type="GO" id="GO:0004707">
    <property type="term" value="F:MAP kinase activity"/>
    <property type="evidence" value="ECO:0007669"/>
    <property type="project" value="UniProtKB-EC"/>
</dbReference>
<dbReference type="FunFam" id="3.30.200.20:FF:000046">
    <property type="entry name" value="Mitogen-activated protein kinase"/>
    <property type="match status" value="1"/>
</dbReference>
<reference evidence="15 16" key="1">
    <citation type="journal article" date="2023" name="Hortic Res">
        <title>Pangenome of water caltrop reveals structural variations and asymmetric subgenome divergence after allopolyploidization.</title>
        <authorList>
            <person name="Zhang X."/>
            <person name="Chen Y."/>
            <person name="Wang L."/>
            <person name="Yuan Y."/>
            <person name="Fang M."/>
            <person name="Shi L."/>
            <person name="Lu R."/>
            <person name="Comes H.P."/>
            <person name="Ma Y."/>
            <person name="Chen Y."/>
            <person name="Huang G."/>
            <person name="Zhou Y."/>
            <person name="Zheng Z."/>
            <person name="Qiu Y."/>
        </authorList>
    </citation>
    <scope>NUCLEOTIDE SEQUENCE [LARGE SCALE GENOMIC DNA]</scope>
    <source>
        <strain evidence="15">F231</strain>
    </source>
</reference>
<dbReference type="AlphaFoldDB" id="A0AAN7LKR4"/>
<evidence type="ECO:0000256" key="8">
    <source>
        <dbReference type="ARBA" id="ARBA00022840"/>
    </source>
</evidence>
<evidence type="ECO:0000256" key="7">
    <source>
        <dbReference type="ARBA" id="ARBA00022777"/>
    </source>
</evidence>
<protein>
    <recommendedName>
        <fullName evidence="2 13">Mitogen-activated protein kinase</fullName>
        <ecNumber evidence="2 13">2.7.11.24</ecNumber>
    </recommendedName>
</protein>
<dbReference type="SUPFAM" id="SSF48371">
    <property type="entry name" value="ARM repeat"/>
    <property type="match status" value="1"/>
</dbReference>
<keyword evidence="7 13" id="KW-0418">Kinase</keyword>
<dbReference type="InterPro" id="IPR008271">
    <property type="entry name" value="Ser/Thr_kinase_AS"/>
</dbReference>
<comment type="activity regulation">
    <text evidence="13">Activated by threonine and tyrosine phosphorylation.</text>
</comment>
<dbReference type="PANTHER" id="PTHR24055">
    <property type="entry name" value="MITOGEN-ACTIVATED PROTEIN KINASE"/>
    <property type="match status" value="1"/>
</dbReference>
<dbReference type="SMART" id="SM00220">
    <property type="entry name" value="S_TKc"/>
    <property type="match status" value="1"/>
</dbReference>
<dbReference type="Gene3D" id="3.30.200.20">
    <property type="entry name" value="Phosphorylase Kinase, domain 1"/>
    <property type="match status" value="3"/>
</dbReference>
<evidence type="ECO:0000313" key="15">
    <source>
        <dbReference type="EMBL" id="KAK4790258.1"/>
    </source>
</evidence>
<dbReference type="EC" id="2.7.11.24" evidence="2 13"/>
<dbReference type="GO" id="GO:0005524">
    <property type="term" value="F:ATP binding"/>
    <property type="evidence" value="ECO:0007669"/>
    <property type="project" value="UniProtKB-UniRule"/>
</dbReference>
<feature type="domain" description="Protein kinase" evidence="14">
    <location>
        <begin position="410"/>
        <end position="702"/>
    </location>
</feature>
<keyword evidence="13" id="KW-0460">Magnesium</keyword>
<dbReference type="InterPro" id="IPR017441">
    <property type="entry name" value="Protein_kinase_ATP_BS"/>
</dbReference>
<gene>
    <name evidence="15" type="ORF">SAY86_017562</name>
</gene>
<keyword evidence="8 12" id="KW-0067">ATP-binding</keyword>
<comment type="caution">
    <text evidence="15">The sequence shown here is derived from an EMBL/GenBank/DDBJ whole genome shotgun (WGS) entry which is preliminary data.</text>
</comment>
<dbReference type="Gene3D" id="1.10.510.10">
    <property type="entry name" value="Transferase(Phosphotransferase) domain 1"/>
    <property type="match status" value="2"/>
</dbReference>
<comment type="similarity">
    <text evidence="1">Belongs to the protein kinase superfamily. CMGC Ser/Thr protein kinase family. MAP kinase subfamily.</text>
</comment>
<evidence type="ECO:0000256" key="5">
    <source>
        <dbReference type="ARBA" id="ARBA00022679"/>
    </source>
</evidence>
<dbReference type="InterPro" id="IPR011009">
    <property type="entry name" value="Kinase-like_dom_sf"/>
</dbReference>
<accession>A0AAN7LKR4</accession>
<dbReference type="InterPro" id="IPR011989">
    <property type="entry name" value="ARM-like"/>
</dbReference>
<comment type="catalytic activity">
    <reaction evidence="10">
        <text>L-seryl-[protein] + ATP = O-phospho-L-seryl-[protein] + ADP + H(+)</text>
        <dbReference type="Rhea" id="RHEA:17989"/>
        <dbReference type="Rhea" id="RHEA-COMP:9863"/>
        <dbReference type="Rhea" id="RHEA-COMP:11604"/>
        <dbReference type="ChEBI" id="CHEBI:15378"/>
        <dbReference type="ChEBI" id="CHEBI:29999"/>
        <dbReference type="ChEBI" id="CHEBI:30616"/>
        <dbReference type="ChEBI" id="CHEBI:83421"/>
        <dbReference type="ChEBI" id="CHEBI:456216"/>
        <dbReference type="EC" id="2.7.11.24"/>
    </reaction>
</comment>
<evidence type="ECO:0000256" key="9">
    <source>
        <dbReference type="ARBA" id="ARBA00047592"/>
    </source>
</evidence>
<evidence type="ECO:0000259" key="14">
    <source>
        <dbReference type="PROSITE" id="PS50011"/>
    </source>
</evidence>
<dbReference type="InterPro" id="IPR016024">
    <property type="entry name" value="ARM-type_fold"/>
</dbReference>
<comment type="similarity">
    <text evidence="13">Belongs to the protein kinase superfamily. Ser/Thr protein kinase family. MAP kinase subfamily.</text>
</comment>
<evidence type="ECO:0000256" key="11">
    <source>
        <dbReference type="PROSITE-ProRule" id="PRU00103"/>
    </source>
</evidence>
<evidence type="ECO:0000256" key="12">
    <source>
        <dbReference type="PROSITE-ProRule" id="PRU10141"/>
    </source>
</evidence>
<dbReference type="SUPFAM" id="SSF56112">
    <property type="entry name" value="Protein kinase-like (PK-like)"/>
    <property type="match status" value="2"/>
</dbReference>
<comment type="catalytic activity">
    <reaction evidence="9 13">
        <text>L-threonyl-[protein] + ATP = O-phospho-L-threonyl-[protein] + ADP + H(+)</text>
        <dbReference type="Rhea" id="RHEA:46608"/>
        <dbReference type="Rhea" id="RHEA-COMP:11060"/>
        <dbReference type="Rhea" id="RHEA-COMP:11605"/>
        <dbReference type="ChEBI" id="CHEBI:15378"/>
        <dbReference type="ChEBI" id="CHEBI:30013"/>
        <dbReference type="ChEBI" id="CHEBI:30616"/>
        <dbReference type="ChEBI" id="CHEBI:61977"/>
        <dbReference type="ChEBI" id="CHEBI:456216"/>
        <dbReference type="EC" id="2.7.11.24"/>
    </reaction>
</comment>
<comment type="cofactor">
    <cofactor evidence="13">
        <name>Mg(2+)</name>
        <dbReference type="ChEBI" id="CHEBI:18420"/>
    </cofactor>
</comment>
<dbReference type="PROSITE" id="PS01351">
    <property type="entry name" value="MAPK"/>
    <property type="match status" value="1"/>
</dbReference>
<evidence type="ECO:0000256" key="10">
    <source>
        <dbReference type="ARBA" id="ARBA00048312"/>
    </source>
</evidence>